<dbReference type="GO" id="GO:0032259">
    <property type="term" value="P:methylation"/>
    <property type="evidence" value="ECO:0007669"/>
    <property type="project" value="UniProtKB-KW"/>
</dbReference>
<comment type="caution">
    <text evidence="1">The sequence shown here is derived from an EMBL/GenBank/DDBJ whole genome shotgun (WGS) entry which is preliminary data.</text>
</comment>
<keyword evidence="1" id="KW-0489">Methyltransferase</keyword>
<reference evidence="1 2" key="1">
    <citation type="submission" date="2019-02" db="EMBL/GenBank/DDBJ databases">
        <title>Prokaryotic population dynamics and viral predation in marine succession experiment using metagenomics: the confinement effect.</title>
        <authorList>
            <person name="Haro-Moreno J.M."/>
            <person name="Rodriguez-Valera F."/>
            <person name="Lopez-Perez M."/>
        </authorList>
    </citation>
    <scope>NUCLEOTIDE SEQUENCE [LARGE SCALE GENOMIC DNA]</scope>
    <source>
        <strain evidence="1">MED-G157</strain>
    </source>
</reference>
<gene>
    <name evidence="1" type="ORF">EVA68_03000</name>
</gene>
<accession>A0A520S2Z6</accession>
<dbReference type="SUPFAM" id="SSF53335">
    <property type="entry name" value="S-adenosyl-L-methionine-dependent methyltransferases"/>
    <property type="match status" value="1"/>
</dbReference>
<sequence>MKPIPSSFRDPNGFLFLRDGTYCRMVAQSYAKHYDLMMSSGLYRDLTDKNWLIKHSEDVNKGEGYKILVPEQLNYVSYPYEWCFSQLKDAAMLTLNIQLSALEYGMTLKDASAYNVQLHKGKMTFIDTLSFEQYEPGTPWVAYRQYCQHFLAPLALIAHRDFRTLHLLRAYIDGLPLDLASNLLPKKSWLRYGLLAHIHLHAITQKKYAGEGKRANKVHVSLLQLRGLIESLKVTVEKLHWKYSQTEWGDYYEDTNYIDQAMDNKEQNVSKLLKNCSGDIAADFGANTGKFSRLAAPDFFVLSHDIDEVAVERNYQQVIKNEEDRIQPLLLDLTNPSPGLGWGNIERTSFLDRKNIDVGLALALIHHIAISNNVPLHQAAKFFHSICRQLIIEFVPKEDSQVKRLLTTRKDVFPNYTKEGFEKAFKQYFTIEQSILITGTERTLYLMSRKTS</sequence>
<dbReference type="EMBL" id="SHAG01000007">
    <property type="protein sequence ID" value="RZO76826.1"/>
    <property type="molecule type" value="Genomic_DNA"/>
</dbReference>
<evidence type="ECO:0000313" key="2">
    <source>
        <dbReference type="Proteomes" id="UP000316199"/>
    </source>
</evidence>
<dbReference type="Gene3D" id="3.40.50.150">
    <property type="entry name" value="Vaccinia Virus protein VP39"/>
    <property type="match status" value="1"/>
</dbReference>
<dbReference type="InterPro" id="IPR029063">
    <property type="entry name" value="SAM-dependent_MTases_sf"/>
</dbReference>
<dbReference type="GO" id="GO:0008168">
    <property type="term" value="F:methyltransferase activity"/>
    <property type="evidence" value="ECO:0007669"/>
    <property type="project" value="UniProtKB-KW"/>
</dbReference>
<organism evidence="1 2">
    <name type="scientific">OM182 bacterium</name>
    <dbReference type="NCBI Taxonomy" id="2510334"/>
    <lineage>
        <taxon>Bacteria</taxon>
        <taxon>Pseudomonadati</taxon>
        <taxon>Pseudomonadota</taxon>
        <taxon>Gammaproteobacteria</taxon>
        <taxon>OMG group</taxon>
        <taxon>OM182 clade</taxon>
    </lineage>
</organism>
<protein>
    <submittedName>
        <fullName evidence="1">SAM-dependent methyltransferase</fullName>
    </submittedName>
</protein>
<keyword evidence="1" id="KW-0808">Transferase</keyword>
<proteinExistence type="predicted"/>
<dbReference type="AlphaFoldDB" id="A0A520S2Z6"/>
<name>A0A520S2Z6_9GAMM</name>
<evidence type="ECO:0000313" key="1">
    <source>
        <dbReference type="EMBL" id="RZO76826.1"/>
    </source>
</evidence>
<dbReference type="Proteomes" id="UP000316199">
    <property type="component" value="Unassembled WGS sequence"/>
</dbReference>